<feature type="repeat" description="TPR" evidence="1">
    <location>
        <begin position="239"/>
        <end position="272"/>
    </location>
</feature>
<evidence type="ECO:0008006" key="5">
    <source>
        <dbReference type="Google" id="ProtNLM"/>
    </source>
</evidence>
<evidence type="ECO:0000313" key="4">
    <source>
        <dbReference type="Proteomes" id="UP000198858"/>
    </source>
</evidence>
<dbReference type="RefSeq" id="WP_089661688.1">
    <property type="nucleotide sequence ID" value="NZ_LT629745.1"/>
</dbReference>
<protein>
    <recommendedName>
        <fullName evidence="5">Tetratricopeptide repeat-containing protein</fullName>
    </recommendedName>
</protein>
<dbReference type="STRING" id="1250231.SAMN04488552_1202"/>
<reference evidence="3 4" key="1">
    <citation type="submission" date="2016-10" db="EMBL/GenBank/DDBJ databases">
        <authorList>
            <person name="Varghese N."/>
            <person name="Submissions S."/>
        </authorList>
    </citation>
    <scope>NUCLEOTIDE SEQUENCE [LARGE SCALE GENOMIC DNA]</scope>
    <source>
        <strain evidence="3 4">Mar_2010_102</strain>
    </source>
</reference>
<accession>A0A1H1M8L1</accession>
<organism evidence="3 4">
    <name type="scientific">Christiangramia echinicola</name>
    <dbReference type="NCBI Taxonomy" id="279359"/>
    <lineage>
        <taxon>Bacteria</taxon>
        <taxon>Pseudomonadati</taxon>
        <taxon>Bacteroidota</taxon>
        <taxon>Flavobacteriia</taxon>
        <taxon>Flavobacteriales</taxon>
        <taxon>Flavobacteriaceae</taxon>
        <taxon>Christiangramia</taxon>
    </lineage>
</organism>
<evidence type="ECO:0000256" key="2">
    <source>
        <dbReference type="SAM" id="MobiDB-lite"/>
    </source>
</evidence>
<dbReference type="EMBL" id="LT629745">
    <property type="protein sequence ID" value="SDR83141.1"/>
    <property type="molecule type" value="Genomic_DNA"/>
</dbReference>
<keyword evidence="4" id="KW-1185">Reference proteome</keyword>
<feature type="region of interest" description="Disordered" evidence="2">
    <location>
        <begin position="135"/>
        <end position="157"/>
    </location>
</feature>
<keyword evidence="1" id="KW-0802">TPR repeat</keyword>
<dbReference type="Proteomes" id="UP000198858">
    <property type="component" value="Chromosome I"/>
</dbReference>
<sequence>MDVKELTYLLENPGEITSEQTREIENILAKAPYFQAARAIRLKGLKEHQEFTYNDALKKTAAYTADRSILFEFITSQEFNQNQIAKQIRDQEERLKQITVYEPEEVHGRRSIDIDEAIKMKQSESERVMDPALFERPHKPEITEDPEMDKPEESEEDKLGIGKPLEFDGKESHSFSEWLKLTKAQPIEREENKIEQTDETRSRKFELIEEFISKNPKIKPGKIANKANLAEQSTTAPESLMTETLAKVYLEQKNYKKAIQAYKILILKNPEKSGFFADQIRAIEKLQDTNNE</sequence>
<dbReference type="AlphaFoldDB" id="A0A1H1M8L1"/>
<proteinExistence type="predicted"/>
<gene>
    <name evidence="3" type="ORF">SAMN04488552_1202</name>
</gene>
<evidence type="ECO:0000313" key="3">
    <source>
        <dbReference type="EMBL" id="SDR83141.1"/>
    </source>
</evidence>
<dbReference type="InterPro" id="IPR019734">
    <property type="entry name" value="TPR_rpt"/>
</dbReference>
<name>A0A1H1M8L1_9FLAO</name>
<evidence type="ECO:0000256" key="1">
    <source>
        <dbReference type="PROSITE-ProRule" id="PRU00339"/>
    </source>
</evidence>
<dbReference type="PROSITE" id="PS50005">
    <property type="entry name" value="TPR"/>
    <property type="match status" value="1"/>
</dbReference>
<feature type="compositionally biased region" description="Acidic residues" evidence="2">
    <location>
        <begin position="143"/>
        <end position="156"/>
    </location>
</feature>